<evidence type="ECO:0000313" key="3">
    <source>
        <dbReference type="Proteomes" id="UP000355283"/>
    </source>
</evidence>
<dbReference type="SUPFAM" id="SSF54637">
    <property type="entry name" value="Thioesterase/thiol ester dehydrase-isomerase"/>
    <property type="match status" value="1"/>
</dbReference>
<dbReference type="InterPro" id="IPR002539">
    <property type="entry name" value="MaoC-like_dom"/>
</dbReference>
<dbReference type="PANTHER" id="PTHR13078">
    <property type="entry name" value="PEROXISOMAL MULTIFUNCTIONAL ENZYME TYPE 2-RELATED"/>
    <property type="match status" value="1"/>
</dbReference>
<evidence type="ECO:0000313" key="2">
    <source>
        <dbReference type="EMBL" id="TFJ85728.1"/>
    </source>
</evidence>
<dbReference type="GO" id="GO:0044594">
    <property type="term" value="F:17-beta-hydroxysteroid dehydrogenase (NAD+) activity"/>
    <property type="evidence" value="ECO:0007669"/>
    <property type="project" value="TreeGrafter"/>
</dbReference>
<dbReference type="InterPro" id="IPR029069">
    <property type="entry name" value="HotDog_dom_sf"/>
</dbReference>
<dbReference type="GO" id="GO:0003857">
    <property type="term" value="F:(3S)-3-hydroxyacyl-CoA dehydrogenase (NAD+) activity"/>
    <property type="evidence" value="ECO:0007669"/>
    <property type="project" value="TreeGrafter"/>
</dbReference>
<dbReference type="EMBL" id="SDOX01000011">
    <property type="protein sequence ID" value="TFJ85728.1"/>
    <property type="molecule type" value="Genomic_DNA"/>
</dbReference>
<dbReference type="GO" id="GO:0004300">
    <property type="term" value="F:enoyl-CoA hydratase activity"/>
    <property type="evidence" value="ECO:0007669"/>
    <property type="project" value="TreeGrafter"/>
</dbReference>
<proteinExistence type="predicted"/>
<dbReference type="GO" id="GO:0006635">
    <property type="term" value="P:fatty acid beta-oxidation"/>
    <property type="evidence" value="ECO:0007669"/>
    <property type="project" value="TreeGrafter"/>
</dbReference>
<name>A0A4D9DAS9_9STRA</name>
<evidence type="ECO:0000259" key="1">
    <source>
        <dbReference type="Pfam" id="PF01575"/>
    </source>
</evidence>
<protein>
    <recommendedName>
        <fullName evidence="1">MaoC-like domain-containing protein</fullName>
    </recommendedName>
</protein>
<dbReference type="GO" id="GO:0005777">
    <property type="term" value="C:peroxisome"/>
    <property type="evidence" value="ECO:0007669"/>
    <property type="project" value="TreeGrafter"/>
</dbReference>
<dbReference type="AlphaFoldDB" id="A0A4D9DAS9"/>
<dbReference type="PANTHER" id="PTHR13078:SF56">
    <property type="entry name" value="PEROXISOMAL MULTIFUNCTIONAL ENZYME TYPE 2"/>
    <property type="match status" value="1"/>
</dbReference>
<dbReference type="Gene3D" id="3.10.129.10">
    <property type="entry name" value="Hotdog Thioesterase"/>
    <property type="match status" value="1"/>
</dbReference>
<dbReference type="Pfam" id="PF01575">
    <property type="entry name" value="MaoC_dehydratas"/>
    <property type="match status" value="1"/>
</dbReference>
<organism evidence="2 3">
    <name type="scientific">Nannochloropsis salina CCMP1776</name>
    <dbReference type="NCBI Taxonomy" id="1027361"/>
    <lineage>
        <taxon>Eukaryota</taxon>
        <taxon>Sar</taxon>
        <taxon>Stramenopiles</taxon>
        <taxon>Ochrophyta</taxon>
        <taxon>Eustigmatophyceae</taxon>
        <taxon>Eustigmatales</taxon>
        <taxon>Monodopsidaceae</taxon>
        <taxon>Microchloropsis</taxon>
        <taxon>Microchloropsis salina</taxon>
    </lineage>
</organism>
<dbReference type="CDD" id="cd03448">
    <property type="entry name" value="HDE_HSD"/>
    <property type="match status" value="1"/>
</dbReference>
<comment type="caution">
    <text evidence="2">The sequence shown here is derived from an EMBL/GenBank/DDBJ whole genome shotgun (WGS) entry which is preliminary data.</text>
</comment>
<dbReference type="Proteomes" id="UP000355283">
    <property type="component" value="Unassembled WGS sequence"/>
</dbReference>
<sequence>MREETRFVNEEGRLVAVSISGSFLRGVTGFQSKGPQLPQRISVPARPAAAVIEEPTSQEQALIYRLSGDYNSLHADPEIAQTVGFERPILHGLCTFGHSARAVLRSGLVPGGNPAMLRSLTARFSKPAFPGETLVTSLWKEDGSQEIVFQTRVKERGVTVLEGGLAIIGENSSVVQEALQSKL</sequence>
<gene>
    <name evidence="2" type="ORF">NSK_003232</name>
</gene>
<accession>A0A4D9DAS9</accession>
<reference evidence="2 3" key="1">
    <citation type="submission" date="2019-01" db="EMBL/GenBank/DDBJ databases">
        <title>Nuclear Genome Assembly of the Microalgal Biofuel strain Nannochloropsis salina CCMP1776.</title>
        <authorList>
            <person name="Hovde B."/>
        </authorList>
    </citation>
    <scope>NUCLEOTIDE SEQUENCE [LARGE SCALE GENOMIC DNA]</scope>
    <source>
        <strain evidence="2 3">CCMP1776</strain>
    </source>
</reference>
<feature type="domain" description="MaoC-like" evidence="1">
    <location>
        <begin position="44"/>
        <end position="161"/>
    </location>
</feature>
<dbReference type="OrthoDB" id="60204at2759"/>
<keyword evidence="3" id="KW-1185">Reference proteome</keyword>